<dbReference type="InterPro" id="IPR038538">
    <property type="entry name" value="MTERF_sf"/>
</dbReference>
<name>A0A4Y7LG58_PAPSO</name>
<proteinExistence type="predicted"/>
<evidence type="ECO:0000313" key="2">
    <source>
        <dbReference type="Proteomes" id="UP000316621"/>
    </source>
</evidence>
<dbReference type="Proteomes" id="UP000316621">
    <property type="component" value="Chromosome 11"/>
</dbReference>
<dbReference type="EMBL" id="CM010725">
    <property type="protein sequence ID" value="RZC83620.1"/>
    <property type="molecule type" value="Genomic_DNA"/>
</dbReference>
<reference evidence="1 2" key="1">
    <citation type="journal article" date="2018" name="Science">
        <title>The opium poppy genome and morphinan production.</title>
        <authorList>
            <person name="Guo L."/>
            <person name="Winzer T."/>
            <person name="Yang X."/>
            <person name="Li Y."/>
            <person name="Ning Z."/>
            <person name="He Z."/>
            <person name="Teodor R."/>
            <person name="Lu Y."/>
            <person name="Bowser T.A."/>
            <person name="Graham I.A."/>
            <person name="Ye K."/>
        </authorList>
    </citation>
    <scope>NUCLEOTIDE SEQUENCE [LARGE SCALE GENOMIC DNA]</scope>
    <source>
        <strain evidence="2">cv. HN1</strain>
        <tissue evidence="1">Leaves</tissue>
    </source>
</reference>
<gene>
    <name evidence="1" type="ORF">C5167_046407</name>
</gene>
<sequence length="134" mass="15751">MLNIKVFRDEGVPQSSVVKFLINQPMTLSISIVKWKDIVQERKWGWSEDAIAMHPQCMRRSEKKIMSVMDFLVQQMDEDYTQVFRLPNFSLKRSAQELNCLIFTYLYDRGVFSGEVCDQVRARSPCTIEEVTYL</sequence>
<dbReference type="Gene3D" id="1.25.70.10">
    <property type="entry name" value="Transcription termination factor 3, mitochondrial"/>
    <property type="match status" value="1"/>
</dbReference>
<dbReference type="Gramene" id="RZC83620">
    <property type="protein sequence ID" value="RZC83620"/>
    <property type="gene ID" value="C5167_046407"/>
</dbReference>
<evidence type="ECO:0000313" key="1">
    <source>
        <dbReference type="EMBL" id="RZC83620.1"/>
    </source>
</evidence>
<dbReference type="AlphaFoldDB" id="A0A4Y7LG58"/>
<accession>A0A4Y7LG58</accession>
<keyword evidence="2" id="KW-1185">Reference proteome</keyword>
<protein>
    <submittedName>
        <fullName evidence="1">Uncharacterized protein</fullName>
    </submittedName>
</protein>
<organism evidence="1 2">
    <name type="scientific">Papaver somniferum</name>
    <name type="common">Opium poppy</name>
    <dbReference type="NCBI Taxonomy" id="3469"/>
    <lineage>
        <taxon>Eukaryota</taxon>
        <taxon>Viridiplantae</taxon>
        <taxon>Streptophyta</taxon>
        <taxon>Embryophyta</taxon>
        <taxon>Tracheophyta</taxon>
        <taxon>Spermatophyta</taxon>
        <taxon>Magnoliopsida</taxon>
        <taxon>Ranunculales</taxon>
        <taxon>Papaveraceae</taxon>
        <taxon>Papaveroideae</taxon>
        <taxon>Papaver</taxon>
    </lineage>
</organism>